<evidence type="ECO:0000256" key="4">
    <source>
        <dbReference type="ARBA" id="ARBA00023136"/>
    </source>
</evidence>
<dbReference type="InterPro" id="IPR037185">
    <property type="entry name" value="EmrE-like"/>
</dbReference>
<gene>
    <name evidence="7" type="ORF">CKF58_05160</name>
</gene>
<evidence type="ECO:0000256" key="5">
    <source>
        <dbReference type="SAM" id="Phobius"/>
    </source>
</evidence>
<dbReference type="PROSITE" id="PS51257">
    <property type="entry name" value="PROKAR_LIPOPROTEIN"/>
    <property type="match status" value="1"/>
</dbReference>
<dbReference type="EMBL" id="NRJG01000093">
    <property type="protein sequence ID" value="RIY37144.1"/>
    <property type="molecule type" value="Genomic_DNA"/>
</dbReference>
<dbReference type="OrthoDB" id="554876at2"/>
<keyword evidence="3 5" id="KW-1133">Transmembrane helix</keyword>
<protein>
    <recommendedName>
        <fullName evidence="6">EamA domain-containing protein</fullName>
    </recommendedName>
</protein>
<comment type="subcellular location">
    <subcellularLocation>
        <location evidence="1">Membrane</location>
        <topology evidence="1">Multi-pass membrane protein</topology>
    </subcellularLocation>
</comment>
<evidence type="ECO:0000256" key="3">
    <source>
        <dbReference type="ARBA" id="ARBA00022989"/>
    </source>
</evidence>
<evidence type="ECO:0000256" key="2">
    <source>
        <dbReference type="ARBA" id="ARBA00022692"/>
    </source>
</evidence>
<dbReference type="GO" id="GO:0016020">
    <property type="term" value="C:membrane"/>
    <property type="evidence" value="ECO:0007669"/>
    <property type="project" value="UniProtKB-SubCell"/>
</dbReference>
<feature type="transmembrane region" description="Helical" evidence="5">
    <location>
        <begin position="305"/>
        <end position="324"/>
    </location>
</feature>
<dbReference type="InterPro" id="IPR000620">
    <property type="entry name" value="EamA_dom"/>
</dbReference>
<evidence type="ECO:0000259" key="6">
    <source>
        <dbReference type="Pfam" id="PF00892"/>
    </source>
</evidence>
<proteinExistence type="predicted"/>
<dbReference type="PANTHER" id="PTHR22911:SF6">
    <property type="entry name" value="SOLUTE CARRIER FAMILY 35 MEMBER G1"/>
    <property type="match status" value="1"/>
</dbReference>
<dbReference type="Gene3D" id="1.10.3730.20">
    <property type="match status" value="1"/>
</dbReference>
<keyword evidence="2 5" id="KW-0812">Transmembrane</keyword>
<name>A0A3A1YLM6_9GAMM</name>
<accession>A0A3A1YLM6</accession>
<dbReference type="AlphaFoldDB" id="A0A3A1YLM6"/>
<feature type="transmembrane region" description="Helical" evidence="5">
    <location>
        <begin position="109"/>
        <end position="126"/>
    </location>
</feature>
<evidence type="ECO:0000256" key="1">
    <source>
        <dbReference type="ARBA" id="ARBA00004141"/>
    </source>
</evidence>
<evidence type="ECO:0000313" key="7">
    <source>
        <dbReference type="EMBL" id="RIY37144.1"/>
    </source>
</evidence>
<feature type="transmembrane region" description="Helical" evidence="5">
    <location>
        <begin position="227"/>
        <end position="244"/>
    </location>
</feature>
<feature type="transmembrane region" description="Helical" evidence="5">
    <location>
        <begin position="187"/>
        <end position="206"/>
    </location>
</feature>
<dbReference type="Pfam" id="PF00892">
    <property type="entry name" value="EamA"/>
    <property type="match status" value="1"/>
</dbReference>
<comment type="caution">
    <text evidence="7">The sequence shown here is derived from an EMBL/GenBank/DDBJ whole genome shotgun (WGS) entry which is preliminary data.</text>
</comment>
<evidence type="ECO:0000313" key="8">
    <source>
        <dbReference type="Proteomes" id="UP000265916"/>
    </source>
</evidence>
<keyword evidence="4 5" id="KW-0472">Membrane</keyword>
<sequence length="359" mass="40832">MSNLTKGILLALLSVFAASCMALGFKLIDTHLSVWEKMFARGIGSMIVTWTIICYLRQRHDRKLQALDTRYAMARVSPTNNLATSTYIHPKKQAIKPSYFGYKHNLPTLIFRSMCANIAVLFTIYIWNELPLADADTIQKLETVMVIILGWIVFKQPVRIVQIIVVVVSFIGAMLIIKPSFNNPQLLPYLAGLASTVFGAFTYHTGVKLATSDNGENPLTIEANQTVLLAAMSLIPTIYYFQGWEGQGKYYLILFLATIFAIVKQYSLVFALKYAPAFEISAYNYSSLIWMLIFGMMFFDFLPDFWSLAGYVFVVTAGLYLFVVNRRKEQAKMQKRKRIQKLAKARLKARQQHYAQASR</sequence>
<dbReference type="SUPFAM" id="SSF103481">
    <property type="entry name" value="Multidrug resistance efflux transporter EmrE"/>
    <property type="match status" value="2"/>
</dbReference>
<feature type="transmembrane region" description="Helical" evidence="5">
    <location>
        <begin position="161"/>
        <end position="181"/>
    </location>
</feature>
<keyword evidence="8" id="KW-1185">Reference proteome</keyword>
<dbReference type="RefSeq" id="WP_119531657.1">
    <property type="nucleotide sequence ID" value="NZ_JBHSSP010000004.1"/>
</dbReference>
<organism evidence="7 8">
    <name type="scientific">Psittacicella hinzii</name>
    <dbReference type="NCBI Taxonomy" id="2028575"/>
    <lineage>
        <taxon>Bacteria</taxon>
        <taxon>Pseudomonadati</taxon>
        <taxon>Pseudomonadota</taxon>
        <taxon>Gammaproteobacteria</taxon>
        <taxon>Pasteurellales</taxon>
        <taxon>Psittacicellaceae</taxon>
        <taxon>Psittacicella</taxon>
    </lineage>
</organism>
<dbReference type="PANTHER" id="PTHR22911">
    <property type="entry name" value="ACYL-MALONYL CONDENSING ENZYME-RELATED"/>
    <property type="match status" value="1"/>
</dbReference>
<feature type="transmembrane region" description="Helical" evidence="5">
    <location>
        <begin position="38"/>
        <end position="56"/>
    </location>
</feature>
<reference evidence="7 8" key="1">
    <citation type="submission" date="2017-08" db="EMBL/GenBank/DDBJ databases">
        <title>Reclassification of Bisgaard taxon 37 and 44.</title>
        <authorList>
            <person name="Christensen H."/>
        </authorList>
    </citation>
    <scope>NUCLEOTIDE SEQUENCE [LARGE SCALE GENOMIC DNA]</scope>
    <source>
        <strain evidence="7 8">111</strain>
    </source>
</reference>
<feature type="transmembrane region" description="Helical" evidence="5">
    <location>
        <begin position="250"/>
        <end position="270"/>
    </location>
</feature>
<feature type="domain" description="EamA" evidence="6">
    <location>
        <begin position="6"/>
        <end position="177"/>
    </location>
</feature>
<dbReference type="Proteomes" id="UP000265916">
    <property type="component" value="Unassembled WGS sequence"/>
</dbReference>